<dbReference type="EMBL" id="QSLA01000011">
    <property type="protein sequence ID" value="RHF08239.1"/>
    <property type="molecule type" value="Genomic_DNA"/>
</dbReference>
<evidence type="ECO:0000313" key="3">
    <source>
        <dbReference type="Proteomes" id="UP000283538"/>
    </source>
</evidence>
<reference evidence="2 3" key="1">
    <citation type="submission" date="2018-08" db="EMBL/GenBank/DDBJ databases">
        <title>A genome reference for cultivated species of the human gut microbiota.</title>
        <authorList>
            <person name="Zou Y."/>
            <person name="Xue W."/>
            <person name="Luo G."/>
        </authorList>
    </citation>
    <scope>NUCLEOTIDE SEQUENCE [LARGE SCALE GENOMIC DNA]</scope>
    <source>
        <strain evidence="2 3">AM26-26AC</strain>
    </source>
</reference>
<keyword evidence="1" id="KW-0812">Transmembrane</keyword>
<accession>A0A414MAS4</accession>
<gene>
    <name evidence="2" type="ORF">DW701_10485</name>
</gene>
<comment type="caution">
    <text evidence="2">The sequence shown here is derived from an EMBL/GenBank/DDBJ whole genome shotgun (WGS) entry which is preliminary data.</text>
</comment>
<keyword evidence="1" id="KW-1133">Transmembrane helix</keyword>
<proteinExistence type="predicted"/>
<evidence type="ECO:0000256" key="1">
    <source>
        <dbReference type="SAM" id="Phobius"/>
    </source>
</evidence>
<sequence>MSVYNLKIRGAKIEIIQHNKQYFQFPINKKAKKSYNLNKNFFLIVSKFVLIAKLSATNFITYPLKYII</sequence>
<evidence type="ECO:0000313" key="2">
    <source>
        <dbReference type="EMBL" id="RHF08239.1"/>
    </source>
</evidence>
<feature type="transmembrane region" description="Helical" evidence="1">
    <location>
        <begin position="41"/>
        <end position="62"/>
    </location>
</feature>
<dbReference type="Proteomes" id="UP000283538">
    <property type="component" value="Unassembled WGS sequence"/>
</dbReference>
<protein>
    <submittedName>
        <fullName evidence="2">Uncharacterized protein</fullName>
    </submittedName>
</protein>
<keyword evidence="1" id="KW-0472">Membrane</keyword>
<organism evidence="2 3">
    <name type="scientific">Bacteroides eggerthii</name>
    <dbReference type="NCBI Taxonomy" id="28111"/>
    <lineage>
        <taxon>Bacteria</taxon>
        <taxon>Pseudomonadati</taxon>
        <taxon>Bacteroidota</taxon>
        <taxon>Bacteroidia</taxon>
        <taxon>Bacteroidales</taxon>
        <taxon>Bacteroidaceae</taxon>
        <taxon>Bacteroides</taxon>
    </lineage>
</organism>
<dbReference type="AlphaFoldDB" id="A0A414MAS4"/>
<name>A0A414MAS4_9BACE</name>